<dbReference type="InterPro" id="IPR050570">
    <property type="entry name" value="Cell_wall_metabolism_enzyme"/>
</dbReference>
<organism evidence="3 4">
    <name type="scientific">Crossiella equi</name>
    <dbReference type="NCBI Taxonomy" id="130796"/>
    <lineage>
        <taxon>Bacteria</taxon>
        <taxon>Bacillati</taxon>
        <taxon>Actinomycetota</taxon>
        <taxon>Actinomycetes</taxon>
        <taxon>Pseudonocardiales</taxon>
        <taxon>Pseudonocardiaceae</taxon>
        <taxon>Crossiella</taxon>
    </lineage>
</organism>
<name>A0ABS5ABT9_9PSEU</name>
<dbReference type="Pfam" id="PF01551">
    <property type="entry name" value="Peptidase_M23"/>
    <property type="match status" value="1"/>
</dbReference>
<protein>
    <recommendedName>
        <fullName evidence="2">M23ase beta-sheet core domain-containing protein</fullName>
    </recommendedName>
</protein>
<dbReference type="PANTHER" id="PTHR21666">
    <property type="entry name" value="PEPTIDASE-RELATED"/>
    <property type="match status" value="1"/>
</dbReference>
<accession>A0ABS5ABT9</accession>
<sequence>MIDHGGGWTSRYAHLASQDVAVGTQVAAGRQIGKVGNTGGSTGAHLHYEQRLNGDDVRIKFGGTEILYWGSRNYTSRNCGGGGNPYTPEQVCGSGYGVVDQQALGTVGRTYLLYNNANGYNCVVTLKATSLGTASPVSAFLEVQGQARQTDSGSFTHYAGPVRRAAPGKCVKWGGSVGSTGYTSGFEHCGS</sequence>
<feature type="domain" description="M23ase beta-sheet core" evidence="2">
    <location>
        <begin position="1"/>
        <end position="57"/>
    </location>
</feature>
<dbReference type="SUPFAM" id="SSF51261">
    <property type="entry name" value="Duplicated hybrid motif"/>
    <property type="match status" value="1"/>
</dbReference>
<evidence type="ECO:0000259" key="2">
    <source>
        <dbReference type="Pfam" id="PF01551"/>
    </source>
</evidence>
<evidence type="ECO:0000313" key="3">
    <source>
        <dbReference type="EMBL" id="MBP2473757.1"/>
    </source>
</evidence>
<comment type="caution">
    <text evidence="3">The sequence shown here is derived from an EMBL/GenBank/DDBJ whole genome shotgun (WGS) entry which is preliminary data.</text>
</comment>
<dbReference type="Proteomes" id="UP001519363">
    <property type="component" value="Unassembled WGS sequence"/>
</dbReference>
<reference evidence="3 4" key="1">
    <citation type="submission" date="2021-03" db="EMBL/GenBank/DDBJ databases">
        <title>Sequencing the genomes of 1000 actinobacteria strains.</title>
        <authorList>
            <person name="Klenk H.-P."/>
        </authorList>
    </citation>
    <scope>NUCLEOTIDE SEQUENCE [LARGE SCALE GENOMIC DNA]</scope>
    <source>
        <strain evidence="3 4">DSM 44580</strain>
    </source>
</reference>
<dbReference type="InterPro" id="IPR011055">
    <property type="entry name" value="Dup_hybrid_motif"/>
</dbReference>
<dbReference type="CDD" id="cd12797">
    <property type="entry name" value="M23_peptidase"/>
    <property type="match status" value="1"/>
</dbReference>
<keyword evidence="1" id="KW-0732">Signal</keyword>
<dbReference type="InterPro" id="IPR016047">
    <property type="entry name" value="M23ase_b-sheet_dom"/>
</dbReference>
<dbReference type="EMBL" id="JAGIOO010000001">
    <property type="protein sequence ID" value="MBP2473757.1"/>
    <property type="molecule type" value="Genomic_DNA"/>
</dbReference>
<proteinExistence type="predicted"/>
<keyword evidence="4" id="KW-1185">Reference proteome</keyword>
<evidence type="ECO:0000313" key="4">
    <source>
        <dbReference type="Proteomes" id="UP001519363"/>
    </source>
</evidence>
<evidence type="ECO:0000256" key="1">
    <source>
        <dbReference type="ARBA" id="ARBA00022729"/>
    </source>
</evidence>
<gene>
    <name evidence="3" type="ORF">JOF53_002629</name>
</gene>
<dbReference type="PANTHER" id="PTHR21666:SF289">
    <property type="entry name" value="L-ALA--D-GLU ENDOPEPTIDASE"/>
    <property type="match status" value="1"/>
</dbReference>
<dbReference type="Gene3D" id="2.70.70.10">
    <property type="entry name" value="Glucose Permease (Domain IIA)"/>
    <property type="match status" value="1"/>
</dbReference>